<dbReference type="SUPFAM" id="SSF53187">
    <property type="entry name" value="Zn-dependent exopeptidases"/>
    <property type="match status" value="1"/>
</dbReference>
<dbReference type="Gene3D" id="3.40.630.10">
    <property type="entry name" value="Zn peptidases"/>
    <property type="match status" value="1"/>
</dbReference>
<evidence type="ECO:0000256" key="8">
    <source>
        <dbReference type="ARBA" id="ARBA00022670"/>
    </source>
</evidence>
<dbReference type="GO" id="GO:0005764">
    <property type="term" value="C:lysosome"/>
    <property type="evidence" value="ECO:0007669"/>
    <property type="project" value="UniProtKB-SubCell"/>
</dbReference>
<dbReference type="InterPro" id="IPR007484">
    <property type="entry name" value="Peptidase_M28"/>
</dbReference>
<evidence type="ECO:0000256" key="9">
    <source>
        <dbReference type="ARBA" id="ARBA00022723"/>
    </source>
</evidence>
<sequence>MDKNRAFEVLQRLAFERVSGTEKELEAAKLILEECEKAGVLVTIEPFEIDQPKVYEASIAVTQPVQETFYCTGLGKSGQTPAEGITAPLVYIHDGDDEDITDVKGKICLSTGGMSSDLRKKLVARGAVGYITTWGGFYDDEIMKTQVPHRTAVVAKDDDSNFPGVLMNLATAEKLLKTQPTVVKMVLRQDATAKGESRNVIATIEGTDLKEEQVVFSAHYDSVEFSSGAWDNGTGSITIMELMHYFKAHQPRRTVKFVWCGSEEIGLLGSYDYCEKHPEEIKKTILNINFDMTGVLMGGDMVFGSVDRSIVDRVLYLGKVKGHAFKSHMGLASTDSTSFALHDVPSMSFGTRTPRGGAEIHSRRDTMEHLDPDTFIRLCEFVADFASEIINSSVNVVPATLPKEVLDQKEAMIKRLGFDR</sequence>
<feature type="domain" description="Peptidase M28" evidence="21">
    <location>
        <begin position="199"/>
        <end position="385"/>
    </location>
</feature>
<keyword evidence="8" id="KW-0645">Protease</keyword>
<evidence type="ECO:0000256" key="20">
    <source>
        <dbReference type="ARBA" id="ARBA00033328"/>
    </source>
</evidence>
<reference evidence="22" key="2">
    <citation type="journal article" date="2021" name="PeerJ">
        <title>Extensive microbial diversity within the chicken gut microbiome revealed by metagenomics and culture.</title>
        <authorList>
            <person name="Gilroy R."/>
            <person name="Ravi A."/>
            <person name="Getino M."/>
            <person name="Pursley I."/>
            <person name="Horton D.L."/>
            <person name="Alikhan N.F."/>
            <person name="Baker D."/>
            <person name="Gharbi K."/>
            <person name="Hall N."/>
            <person name="Watson M."/>
            <person name="Adriaenssens E.M."/>
            <person name="Foster-Nyarko E."/>
            <person name="Jarju S."/>
            <person name="Secka A."/>
            <person name="Antonio M."/>
            <person name="Oren A."/>
            <person name="Chaudhuri R.R."/>
            <person name="La Ragione R."/>
            <person name="Hildebrand F."/>
            <person name="Pallen M.J."/>
        </authorList>
    </citation>
    <scope>NUCLEOTIDE SEQUENCE</scope>
    <source>
        <strain evidence="22">CHK195-11698</strain>
    </source>
</reference>
<accession>A0A9D1L1N8</accession>
<evidence type="ECO:0000256" key="11">
    <source>
        <dbReference type="ARBA" id="ARBA00022801"/>
    </source>
</evidence>
<evidence type="ECO:0000256" key="17">
    <source>
        <dbReference type="ARBA" id="ARBA00023180"/>
    </source>
</evidence>
<comment type="subunit">
    <text evidence="19">Homodimer. The monomeric form is inactive while the homodimer is active.</text>
</comment>
<evidence type="ECO:0000256" key="14">
    <source>
        <dbReference type="ARBA" id="ARBA00023034"/>
    </source>
</evidence>
<gene>
    <name evidence="22" type="ORF">IAD15_08825</name>
</gene>
<evidence type="ECO:0000313" key="22">
    <source>
        <dbReference type="EMBL" id="HIU14157.1"/>
    </source>
</evidence>
<evidence type="ECO:0000256" key="4">
    <source>
        <dbReference type="ARBA" id="ARBA00004613"/>
    </source>
</evidence>
<dbReference type="PANTHER" id="PTHR12053:SF3">
    <property type="entry name" value="CARBOXYPEPTIDASE Q"/>
    <property type="match status" value="1"/>
</dbReference>
<keyword evidence="10" id="KW-0732">Signal</keyword>
<dbReference type="Pfam" id="PF04389">
    <property type="entry name" value="Peptidase_M28"/>
    <property type="match status" value="1"/>
</dbReference>
<evidence type="ECO:0000256" key="12">
    <source>
        <dbReference type="ARBA" id="ARBA00022824"/>
    </source>
</evidence>
<evidence type="ECO:0000256" key="7">
    <source>
        <dbReference type="ARBA" id="ARBA00022645"/>
    </source>
</evidence>
<comment type="caution">
    <text evidence="22">The sequence shown here is derived from an EMBL/GenBank/DDBJ whole genome shotgun (WGS) entry which is preliminary data.</text>
</comment>
<keyword evidence="14" id="KW-0333">Golgi apparatus</keyword>
<evidence type="ECO:0000313" key="23">
    <source>
        <dbReference type="Proteomes" id="UP000824175"/>
    </source>
</evidence>
<keyword evidence="16" id="KW-0865">Zymogen</keyword>
<keyword evidence="15" id="KW-0482">Metalloprotease</keyword>
<evidence type="ECO:0000259" key="21">
    <source>
        <dbReference type="Pfam" id="PF04389"/>
    </source>
</evidence>
<organism evidence="22 23">
    <name type="scientific">Candidatus Fimiplasma intestinipullorum</name>
    <dbReference type="NCBI Taxonomy" id="2840825"/>
    <lineage>
        <taxon>Bacteria</taxon>
        <taxon>Bacillati</taxon>
        <taxon>Bacillota</taxon>
        <taxon>Clostridia</taxon>
        <taxon>Eubacteriales</taxon>
        <taxon>Candidatus Fimiplasma</taxon>
    </lineage>
</organism>
<keyword evidence="12" id="KW-0256">Endoplasmic reticulum</keyword>
<keyword evidence="11" id="KW-0378">Hydrolase</keyword>
<evidence type="ECO:0000256" key="18">
    <source>
        <dbReference type="ARBA" id="ARBA00023228"/>
    </source>
</evidence>
<keyword evidence="13" id="KW-0862">Zinc</keyword>
<dbReference type="Gene3D" id="3.50.30.30">
    <property type="match status" value="1"/>
</dbReference>
<dbReference type="GO" id="GO:0006508">
    <property type="term" value="P:proteolysis"/>
    <property type="evidence" value="ECO:0007669"/>
    <property type="project" value="UniProtKB-KW"/>
</dbReference>
<evidence type="ECO:0000256" key="5">
    <source>
        <dbReference type="ARBA" id="ARBA00014116"/>
    </source>
</evidence>
<keyword evidence="17" id="KW-0325">Glycoprotein</keyword>
<reference evidence="22" key="1">
    <citation type="submission" date="2020-10" db="EMBL/GenBank/DDBJ databases">
        <authorList>
            <person name="Gilroy R."/>
        </authorList>
    </citation>
    <scope>NUCLEOTIDE SEQUENCE</scope>
    <source>
        <strain evidence="22">CHK195-11698</strain>
    </source>
</reference>
<dbReference type="GO" id="GO:0046872">
    <property type="term" value="F:metal ion binding"/>
    <property type="evidence" value="ECO:0007669"/>
    <property type="project" value="UniProtKB-KW"/>
</dbReference>
<evidence type="ECO:0000256" key="2">
    <source>
        <dbReference type="ARBA" id="ARBA00004371"/>
    </source>
</evidence>
<keyword evidence="6" id="KW-0964">Secreted</keyword>
<dbReference type="Proteomes" id="UP000824175">
    <property type="component" value="Unassembled WGS sequence"/>
</dbReference>
<proteinExistence type="predicted"/>
<dbReference type="PANTHER" id="PTHR12053">
    <property type="entry name" value="PROTEASE FAMILY M28 PLASMA GLUTAMATE CARBOXYPEPTIDASE-RELATED"/>
    <property type="match status" value="1"/>
</dbReference>
<evidence type="ECO:0000256" key="15">
    <source>
        <dbReference type="ARBA" id="ARBA00023049"/>
    </source>
</evidence>
<evidence type="ECO:0000256" key="10">
    <source>
        <dbReference type="ARBA" id="ARBA00022729"/>
    </source>
</evidence>
<keyword evidence="18" id="KW-0458">Lysosome</keyword>
<keyword evidence="7" id="KW-0121">Carboxypeptidase</keyword>
<dbReference type="GO" id="GO:0005576">
    <property type="term" value="C:extracellular region"/>
    <property type="evidence" value="ECO:0007669"/>
    <property type="project" value="UniProtKB-SubCell"/>
</dbReference>
<evidence type="ECO:0000256" key="16">
    <source>
        <dbReference type="ARBA" id="ARBA00023145"/>
    </source>
</evidence>
<evidence type="ECO:0000256" key="6">
    <source>
        <dbReference type="ARBA" id="ARBA00022525"/>
    </source>
</evidence>
<evidence type="ECO:0000256" key="1">
    <source>
        <dbReference type="ARBA" id="ARBA00004240"/>
    </source>
</evidence>
<evidence type="ECO:0000256" key="3">
    <source>
        <dbReference type="ARBA" id="ARBA00004555"/>
    </source>
</evidence>
<dbReference type="AlphaFoldDB" id="A0A9D1L1N8"/>
<dbReference type="InterPro" id="IPR039866">
    <property type="entry name" value="CPQ"/>
</dbReference>
<evidence type="ECO:0000256" key="19">
    <source>
        <dbReference type="ARBA" id="ARBA00025833"/>
    </source>
</evidence>
<protein>
    <recommendedName>
        <fullName evidence="5">Carboxypeptidase Q</fullName>
    </recommendedName>
    <alternativeName>
        <fullName evidence="20">Plasma glutamate carboxypeptidase</fullName>
    </alternativeName>
</protein>
<name>A0A9D1L1N8_9FIRM</name>
<dbReference type="GO" id="GO:0004180">
    <property type="term" value="F:carboxypeptidase activity"/>
    <property type="evidence" value="ECO:0007669"/>
    <property type="project" value="UniProtKB-KW"/>
</dbReference>
<evidence type="ECO:0000256" key="13">
    <source>
        <dbReference type="ARBA" id="ARBA00022833"/>
    </source>
</evidence>
<dbReference type="EMBL" id="DVMJ01000075">
    <property type="protein sequence ID" value="HIU14157.1"/>
    <property type="molecule type" value="Genomic_DNA"/>
</dbReference>
<keyword evidence="9" id="KW-0479">Metal-binding</keyword>
<comment type="subcellular location">
    <subcellularLocation>
        <location evidence="1">Endoplasmic reticulum</location>
    </subcellularLocation>
    <subcellularLocation>
        <location evidence="3">Golgi apparatus</location>
    </subcellularLocation>
    <subcellularLocation>
        <location evidence="2">Lysosome</location>
    </subcellularLocation>
    <subcellularLocation>
        <location evidence="4">Secreted</location>
    </subcellularLocation>
</comment>
<dbReference type="GO" id="GO:0070573">
    <property type="term" value="F:metallodipeptidase activity"/>
    <property type="evidence" value="ECO:0007669"/>
    <property type="project" value="InterPro"/>
</dbReference>